<evidence type="ECO:0008006" key="8">
    <source>
        <dbReference type="Google" id="ProtNLM"/>
    </source>
</evidence>
<evidence type="ECO:0000313" key="6">
    <source>
        <dbReference type="EMBL" id="KAF9694708.1"/>
    </source>
</evidence>
<evidence type="ECO:0000256" key="1">
    <source>
        <dbReference type="ARBA" id="ARBA00001974"/>
    </source>
</evidence>
<dbReference type="GO" id="GO:0050660">
    <property type="term" value="F:flavin adenine dinucleotide binding"/>
    <property type="evidence" value="ECO:0007669"/>
    <property type="project" value="InterPro"/>
</dbReference>
<dbReference type="InterPro" id="IPR036188">
    <property type="entry name" value="FAD/NAD-bd_sf"/>
</dbReference>
<comment type="caution">
    <text evidence="6">The sequence shown here is derived from an EMBL/GenBank/DDBJ whole genome shotgun (WGS) entry which is preliminary data.</text>
</comment>
<dbReference type="EMBL" id="RZGK01000013">
    <property type="protein sequence ID" value="KAF9694708.1"/>
    <property type="molecule type" value="Genomic_DNA"/>
</dbReference>
<evidence type="ECO:0000313" key="7">
    <source>
        <dbReference type="Proteomes" id="UP000651452"/>
    </source>
</evidence>
<organism evidence="6 7">
    <name type="scientific">Ascochyta lentis</name>
    <dbReference type="NCBI Taxonomy" id="205686"/>
    <lineage>
        <taxon>Eukaryota</taxon>
        <taxon>Fungi</taxon>
        <taxon>Dikarya</taxon>
        <taxon>Ascomycota</taxon>
        <taxon>Pezizomycotina</taxon>
        <taxon>Dothideomycetes</taxon>
        <taxon>Pleosporomycetidae</taxon>
        <taxon>Pleosporales</taxon>
        <taxon>Pleosporineae</taxon>
        <taxon>Didymellaceae</taxon>
        <taxon>Ascochyta</taxon>
    </lineage>
</organism>
<evidence type="ECO:0000256" key="5">
    <source>
        <dbReference type="ARBA" id="ARBA00023033"/>
    </source>
</evidence>
<keyword evidence="3" id="KW-0274">FAD</keyword>
<dbReference type="GO" id="GO:0050661">
    <property type="term" value="F:NADP binding"/>
    <property type="evidence" value="ECO:0007669"/>
    <property type="project" value="InterPro"/>
</dbReference>
<reference evidence="6" key="1">
    <citation type="submission" date="2018-12" db="EMBL/GenBank/DDBJ databases">
        <authorList>
            <person name="Syme R.A."/>
            <person name="Farfan-Caceres L."/>
            <person name="Lichtenzveig J."/>
        </authorList>
    </citation>
    <scope>NUCLEOTIDE SEQUENCE</scope>
    <source>
        <strain evidence="6">Al4</strain>
    </source>
</reference>
<dbReference type="PANTHER" id="PTHR43872:SF1">
    <property type="entry name" value="MONOOXYGENASE, PUTATIVE (AFU_ORTHOLOGUE AFUA_8G02570)-RELATED"/>
    <property type="match status" value="1"/>
</dbReference>
<evidence type="ECO:0000256" key="3">
    <source>
        <dbReference type="ARBA" id="ARBA00022827"/>
    </source>
</evidence>
<reference evidence="6" key="2">
    <citation type="submission" date="2020-09" db="EMBL/GenBank/DDBJ databases">
        <title>Reference genome assembly for Australian Ascochyta lentis isolate Al4.</title>
        <authorList>
            <person name="Lee R.C."/>
            <person name="Farfan-Caceres L.M."/>
            <person name="Debler J.W."/>
            <person name="Williams A.H."/>
            <person name="Henares B.M."/>
        </authorList>
    </citation>
    <scope>NUCLEOTIDE SEQUENCE</scope>
    <source>
        <strain evidence="6">Al4</strain>
    </source>
</reference>
<dbReference type="PANTHER" id="PTHR43872">
    <property type="entry name" value="MONOOXYGENASE, PUTATIVE (AFU_ORTHOLOGUE AFUA_8G02570)-RELATED"/>
    <property type="match status" value="1"/>
</dbReference>
<dbReference type="Gene3D" id="3.50.50.60">
    <property type="entry name" value="FAD/NAD(P)-binding domain"/>
    <property type="match status" value="3"/>
</dbReference>
<dbReference type="AlphaFoldDB" id="A0A8H7J0Z6"/>
<keyword evidence="7" id="KW-1185">Reference proteome</keyword>
<comment type="cofactor">
    <cofactor evidence="1">
        <name>FAD</name>
        <dbReference type="ChEBI" id="CHEBI:57692"/>
    </cofactor>
</comment>
<dbReference type="Proteomes" id="UP000651452">
    <property type="component" value="Unassembled WGS sequence"/>
</dbReference>
<evidence type="ECO:0000256" key="4">
    <source>
        <dbReference type="ARBA" id="ARBA00023002"/>
    </source>
</evidence>
<dbReference type="Pfam" id="PF00743">
    <property type="entry name" value="FMO-like"/>
    <property type="match status" value="1"/>
</dbReference>
<name>A0A8H7J0Z6_9PLEO</name>
<dbReference type="InterPro" id="IPR020946">
    <property type="entry name" value="Flavin_mOase-like"/>
</dbReference>
<gene>
    <name evidence="6" type="ORF">EKO04_007229</name>
</gene>
<sequence>MSYPEGTIEKDVIIIGAGIAGVCFAHRLQERHPDLSYCILEQRHELGGTWSLFKYPAIKNYYRCITNADILLGIRCDSDLYTYGFPWNPWSENRALANGSTILEYMKQTCRQDGTDKHILFEHKVENASWSSRTQTWSLQVQHGIIGKTMRSRFVFLATGYFDHEQPLQAIIPGVEKFHGKIVHPQFWPEEFDYTNMDVVIIGSGATAISLLPAMAGQAKHVTMLQRSPSYIMSIPLEGDWIERVTRAVVPAFLAARLVRLKWIVFPAIFRKFCTMFPSYARQMMRKLTEPQLKQGVLVDPHFNPRYSPFEQRMCMCPDGDFYECLRTDEASIKTGVIKDVISDSIHLESNEQLHADVIITATGLKLRVGGDINISIDGTPVKVNDRFVWRGLMFEEMPNLFFSFGYLDASWTLGVDTSAQLACKVLSRMKRDDVGMVFPKRSEVEKQTMREVSIMPLTSTYVEKARADLPRVGDRAPWQPRQPYLWEQLSLKTGDDFIGLECIRTNR</sequence>
<dbReference type="GO" id="GO:0004499">
    <property type="term" value="F:N,N-dimethylaniline monooxygenase activity"/>
    <property type="evidence" value="ECO:0007669"/>
    <property type="project" value="InterPro"/>
</dbReference>
<dbReference type="SUPFAM" id="SSF51905">
    <property type="entry name" value="FAD/NAD(P)-binding domain"/>
    <property type="match status" value="2"/>
</dbReference>
<accession>A0A8H7J0Z6</accession>
<protein>
    <recommendedName>
        <fullName evidence="8">Flavin-containing monooxygenase</fullName>
    </recommendedName>
</protein>
<dbReference type="OrthoDB" id="66881at2759"/>
<dbReference type="InterPro" id="IPR051820">
    <property type="entry name" value="FAD-binding_MO"/>
</dbReference>
<evidence type="ECO:0000256" key="2">
    <source>
        <dbReference type="ARBA" id="ARBA00022630"/>
    </source>
</evidence>
<proteinExistence type="predicted"/>
<keyword evidence="5" id="KW-0503">Monooxygenase</keyword>
<keyword evidence="4" id="KW-0560">Oxidoreductase</keyword>
<keyword evidence="2" id="KW-0285">Flavoprotein</keyword>